<dbReference type="PATRIC" id="fig|797299.3.peg.3460"/>
<keyword evidence="3" id="KW-1185">Reference proteome</keyword>
<accession>W0JT19</accession>
<name>W0JT19_9EURY</name>
<dbReference type="AlphaFoldDB" id="W0JT19"/>
<protein>
    <recommendedName>
        <fullName evidence="1">Pyrrolo-quinoline quinone repeat domain-containing protein</fullName>
    </recommendedName>
</protein>
<reference evidence="2 3" key="1">
    <citation type="submission" date="2014-01" db="EMBL/GenBank/DDBJ databases">
        <authorList>
            <consortium name="DOE Joint Genome Institute"/>
            <person name="Anderson I."/>
            <person name="Huntemann M."/>
            <person name="Han J."/>
            <person name="Chen A."/>
            <person name="Kyrpides N."/>
            <person name="Mavromatis K."/>
            <person name="Markowitz V."/>
            <person name="Palaniappan K."/>
            <person name="Ivanova N."/>
            <person name="Schaumberg A."/>
            <person name="Pati A."/>
            <person name="Liolios K."/>
            <person name="Nordberg H.P."/>
            <person name="Cantor M.N."/>
            <person name="Hua S.X."/>
            <person name="Woyke T."/>
        </authorList>
    </citation>
    <scope>NUCLEOTIDE SEQUENCE [LARGE SCALE GENOMIC DNA]</scope>
    <source>
        <strain evidence="2 3">XH-48</strain>
        <plasmid evidence="3">2</plasmid>
    </source>
</reference>
<dbReference type="GeneID" id="25147115"/>
<feature type="domain" description="Pyrrolo-quinoline quinone repeat" evidence="1">
    <location>
        <begin position="21"/>
        <end position="194"/>
    </location>
</feature>
<dbReference type="InterPro" id="IPR015943">
    <property type="entry name" value="WD40/YVTN_repeat-like_dom_sf"/>
</dbReference>
<dbReference type="InterPro" id="IPR011047">
    <property type="entry name" value="Quinoprotein_ADH-like_sf"/>
</dbReference>
<dbReference type="eggNOG" id="arCOG02556">
    <property type="taxonomic scope" value="Archaea"/>
</dbReference>
<dbReference type="HOGENOM" id="CLU_1387552_0_0_2"/>
<organism evidence="2 3">
    <name type="scientific">Halostagnicola larsenii XH-48</name>
    <dbReference type="NCBI Taxonomy" id="797299"/>
    <lineage>
        <taxon>Archaea</taxon>
        <taxon>Methanobacteriati</taxon>
        <taxon>Methanobacteriota</taxon>
        <taxon>Stenosarchaea group</taxon>
        <taxon>Halobacteria</taxon>
        <taxon>Halobacteriales</taxon>
        <taxon>Natrialbaceae</taxon>
        <taxon>Halostagnicola</taxon>
    </lineage>
</organism>
<evidence type="ECO:0000313" key="2">
    <source>
        <dbReference type="EMBL" id="AHG01734.1"/>
    </source>
</evidence>
<gene>
    <name evidence="2" type="ORF">HALLA_00150</name>
</gene>
<evidence type="ECO:0000259" key="1">
    <source>
        <dbReference type="Pfam" id="PF13360"/>
    </source>
</evidence>
<dbReference type="RefSeq" id="WP_049954619.1">
    <property type="nucleotide sequence ID" value="NZ_CP007057.1"/>
</dbReference>
<dbReference type="Pfam" id="PF13360">
    <property type="entry name" value="PQQ_2"/>
    <property type="match status" value="1"/>
</dbReference>
<dbReference type="PROSITE" id="PS51257">
    <property type="entry name" value="PROKAR_LIPOPROTEIN"/>
    <property type="match status" value="1"/>
</dbReference>
<evidence type="ECO:0000313" key="3">
    <source>
        <dbReference type="Proteomes" id="UP000019024"/>
    </source>
</evidence>
<sequence>MNRRTMLGVAGTVGSSMLGGCLSLVDGATGSNFDSADVQTEISGITSDRLFVLAHTDRHESHLYAFDVTNGERDLVSESLEHPDEESDPFVAARDGVVYAGTDRLRALEAATGSDRWSVTVDGGPIRSMTVVEANGAGDHTVFVRTGKNRLASIGSSGEQTWEQSVDGTIQNYLVDEFVFVATDEGIFALDRRNDS</sequence>
<proteinExistence type="predicted"/>
<dbReference type="EMBL" id="CP007057">
    <property type="protein sequence ID" value="AHG01734.1"/>
    <property type="molecule type" value="Genomic_DNA"/>
</dbReference>
<dbReference type="InterPro" id="IPR002372">
    <property type="entry name" value="PQQ_rpt_dom"/>
</dbReference>
<keyword evidence="2" id="KW-0614">Plasmid</keyword>
<dbReference type="OrthoDB" id="193451at2157"/>
<dbReference type="Proteomes" id="UP000019024">
    <property type="component" value="Plasmid unnamed2"/>
</dbReference>
<dbReference type="SUPFAM" id="SSF50998">
    <property type="entry name" value="Quinoprotein alcohol dehydrogenase-like"/>
    <property type="match status" value="1"/>
</dbReference>
<dbReference type="Gene3D" id="2.130.10.10">
    <property type="entry name" value="YVTN repeat-like/Quinoprotein amine dehydrogenase"/>
    <property type="match status" value="1"/>
</dbReference>
<dbReference type="KEGG" id="hlr:HALLA_00150"/>
<geneLocation type="plasmid" evidence="2">
    <name>unnamed</name>
</geneLocation>